<dbReference type="Proteomes" id="UP000263232">
    <property type="component" value="Chromosome"/>
</dbReference>
<comment type="catalytic activity">
    <reaction evidence="5">
        <text>dUTP + H2O = dUMP + diphosphate + H(+)</text>
        <dbReference type="Rhea" id="RHEA:10248"/>
        <dbReference type="ChEBI" id="CHEBI:15377"/>
        <dbReference type="ChEBI" id="CHEBI:15378"/>
        <dbReference type="ChEBI" id="CHEBI:33019"/>
        <dbReference type="ChEBI" id="CHEBI:61555"/>
        <dbReference type="ChEBI" id="CHEBI:246422"/>
        <dbReference type="EC" id="3.6.1.23"/>
    </reaction>
</comment>
<evidence type="ECO:0000256" key="3">
    <source>
        <dbReference type="ARBA" id="ARBA00022801"/>
    </source>
</evidence>
<evidence type="ECO:0000256" key="4">
    <source>
        <dbReference type="ARBA" id="ARBA00023080"/>
    </source>
</evidence>
<keyword evidence="4" id="KW-0546">Nucleotide metabolism</keyword>
<dbReference type="InterPro" id="IPR029054">
    <property type="entry name" value="dUTPase-like"/>
</dbReference>
<reference evidence="7 8" key="1">
    <citation type="submission" date="2017-09" db="EMBL/GenBank/DDBJ databases">
        <title>Complete genome sequence of Oxytococcus suis strain ZY16052.</title>
        <authorList>
            <person name="Li F."/>
        </authorList>
    </citation>
    <scope>NUCLEOTIDE SEQUENCE [LARGE SCALE GENOMIC DNA]</scope>
    <source>
        <strain evidence="7 8">ZY16052</strain>
    </source>
</reference>
<proteinExistence type="inferred from homology"/>
<keyword evidence="8" id="KW-1185">Reference proteome</keyword>
<dbReference type="KEGG" id="abae:CL176_12000"/>
<evidence type="ECO:0000256" key="5">
    <source>
        <dbReference type="ARBA" id="ARBA00047686"/>
    </source>
</evidence>
<dbReference type="SUPFAM" id="SSF51283">
    <property type="entry name" value="dUTPase-like"/>
    <property type="match status" value="1"/>
</dbReference>
<dbReference type="InterPro" id="IPR036157">
    <property type="entry name" value="dUTPase-like_sf"/>
</dbReference>
<dbReference type="Pfam" id="PF00692">
    <property type="entry name" value="dUTPase"/>
    <property type="match status" value="1"/>
</dbReference>
<dbReference type="EMBL" id="CP023434">
    <property type="protein sequence ID" value="AXY26663.1"/>
    <property type="molecule type" value="Genomic_DNA"/>
</dbReference>
<evidence type="ECO:0000259" key="6">
    <source>
        <dbReference type="Pfam" id="PF00692"/>
    </source>
</evidence>
<dbReference type="GO" id="GO:0006226">
    <property type="term" value="P:dUMP biosynthetic process"/>
    <property type="evidence" value="ECO:0007669"/>
    <property type="project" value="InterPro"/>
</dbReference>
<evidence type="ECO:0000313" key="8">
    <source>
        <dbReference type="Proteomes" id="UP000263232"/>
    </source>
</evidence>
<dbReference type="InterPro" id="IPR008181">
    <property type="entry name" value="dUTPase"/>
</dbReference>
<evidence type="ECO:0000256" key="1">
    <source>
        <dbReference type="ARBA" id="ARBA00006581"/>
    </source>
</evidence>
<dbReference type="InterPro" id="IPR033704">
    <property type="entry name" value="dUTPase_trimeric"/>
</dbReference>
<dbReference type="Gene3D" id="2.70.40.10">
    <property type="match status" value="1"/>
</dbReference>
<dbReference type="PANTHER" id="PTHR11241:SF0">
    <property type="entry name" value="DEOXYURIDINE 5'-TRIPHOSPHATE NUCLEOTIDOHYDROLASE"/>
    <property type="match status" value="1"/>
</dbReference>
<dbReference type="OrthoDB" id="9809956at2"/>
<dbReference type="AlphaFoldDB" id="A0A347WNK6"/>
<gene>
    <name evidence="7" type="ORF">CL176_12000</name>
</gene>
<evidence type="ECO:0000256" key="2">
    <source>
        <dbReference type="ARBA" id="ARBA00012379"/>
    </source>
</evidence>
<feature type="domain" description="dUTPase-like" evidence="6">
    <location>
        <begin position="73"/>
        <end position="164"/>
    </location>
</feature>
<comment type="similarity">
    <text evidence="1">Belongs to the dUTPase family.</text>
</comment>
<sequence>MSQERKRGFEVIQAYQAQNIELPQRATTHAAGYDIAAAEDVVLPSFYKQIFKHVALELKQWIHGSGQDTSRATEAEILQPTLVPTGLKAYMQEDEYLQIVNRSSNPLKRRLMLPNGFGVIDADYYNNPSNEGHIYVQLINFGLSDYTIRKGDRIAQGIFVPFLLIDGDEGGQAVRSGGFGSSDDNNHLQEEA</sequence>
<dbReference type="PANTHER" id="PTHR11241">
    <property type="entry name" value="DEOXYURIDINE 5'-TRIPHOSPHATE NUCLEOTIDOHYDROLASE"/>
    <property type="match status" value="1"/>
</dbReference>
<protein>
    <recommendedName>
        <fullName evidence="2">dUTP diphosphatase</fullName>
        <ecNumber evidence="2">3.6.1.23</ecNumber>
    </recommendedName>
</protein>
<evidence type="ECO:0000313" key="7">
    <source>
        <dbReference type="EMBL" id="AXY26663.1"/>
    </source>
</evidence>
<keyword evidence="3" id="KW-0378">Hydrolase</keyword>
<dbReference type="CDD" id="cd07557">
    <property type="entry name" value="trimeric_dUTPase"/>
    <property type="match status" value="1"/>
</dbReference>
<name>A0A347WNK6_9LACT</name>
<dbReference type="EC" id="3.6.1.23" evidence="2"/>
<dbReference type="GO" id="GO:0046081">
    <property type="term" value="P:dUTP catabolic process"/>
    <property type="evidence" value="ECO:0007669"/>
    <property type="project" value="InterPro"/>
</dbReference>
<dbReference type="GO" id="GO:0000287">
    <property type="term" value="F:magnesium ion binding"/>
    <property type="evidence" value="ECO:0007669"/>
    <property type="project" value="InterPro"/>
</dbReference>
<accession>A0A347WNK6</accession>
<dbReference type="RefSeq" id="WP_118991517.1">
    <property type="nucleotide sequence ID" value="NZ_CP023434.1"/>
</dbReference>
<organism evidence="7 8">
    <name type="scientific">Suicoccus acidiformans</name>
    <dbReference type="NCBI Taxonomy" id="2036206"/>
    <lineage>
        <taxon>Bacteria</taxon>
        <taxon>Bacillati</taxon>
        <taxon>Bacillota</taxon>
        <taxon>Bacilli</taxon>
        <taxon>Lactobacillales</taxon>
        <taxon>Aerococcaceae</taxon>
        <taxon>Suicoccus</taxon>
    </lineage>
</organism>
<dbReference type="GO" id="GO:0004170">
    <property type="term" value="F:dUTP diphosphatase activity"/>
    <property type="evidence" value="ECO:0007669"/>
    <property type="project" value="UniProtKB-EC"/>
</dbReference>